<feature type="compositionally biased region" description="Basic residues" evidence="1">
    <location>
        <begin position="110"/>
        <end position="123"/>
    </location>
</feature>
<sequence length="149" mass="16690">MQTSKDPILQKVWSSLVSKDSSNLVENMEVGLEKVLKEPFAMVVEGNYFNFHYSSDCRFFPLPDAFFKYGGGMALAEGSFCSKLTFVQSAHRGPGGEKQNQVPTPECRLPNRRQRCRPHRHAHTDHSLPLSRSDVGGVRSGVGDRDCYP</sequence>
<feature type="region of interest" description="Disordered" evidence="1">
    <location>
        <begin position="91"/>
        <end position="149"/>
    </location>
</feature>
<evidence type="ECO:0000256" key="1">
    <source>
        <dbReference type="SAM" id="MobiDB-lite"/>
    </source>
</evidence>
<dbReference type="Gene3D" id="3.40.190.10">
    <property type="entry name" value="Periplasmic binding protein-like II"/>
    <property type="match status" value="2"/>
</dbReference>
<comment type="caution">
    <text evidence="2">The sequence shown here is derived from an EMBL/GenBank/DDBJ whole genome shotgun (WGS) entry which is preliminary data.</text>
</comment>
<gene>
    <name evidence="2" type="ORF">Pmani_028893</name>
</gene>
<protein>
    <submittedName>
        <fullName evidence="2">Uncharacterized protein</fullName>
    </submittedName>
</protein>
<name>A0AAE1NZ64_9EUCA</name>
<keyword evidence="3" id="KW-1185">Reference proteome</keyword>
<organism evidence="2 3">
    <name type="scientific">Petrolisthes manimaculis</name>
    <dbReference type="NCBI Taxonomy" id="1843537"/>
    <lineage>
        <taxon>Eukaryota</taxon>
        <taxon>Metazoa</taxon>
        <taxon>Ecdysozoa</taxon>
        <taxon>Arthropoda</taxon>
        <taxon>Crustacea</taxon>
        <taxon>Multicrustacea</taxon>
        <taxon>Malacostraca</taxon>
        <taxon>Eumalacostraca</taxon>
        <taxon>Eucarida</taxon>
        <taxon>Decapoda</taxon>
        <taxon>Pleocyemata</taxon>
        <taxon>Anomura</taxon>
        <taxon>Galatheoidea</taxon>
        <taxon>Porcellanidae</taxon>
        <taxon>Petrolisthes</taxon>
    </lineage>
</organism>
<dbReference type="AlphaFoldDB" id="A0AAE1NZ64"/>
<proteinExistence type="predicted"/>
<evidence type="ECO:0000313" key="3">
    <source>
        <dbReference type="Proteomes" id="UP001292094"/>
    </source>
</evidence>
<reference evidence="2" key="1">
    <citation type="submission" date="2023-11" db="EMBL/GenBank/DDBJ databases">
        <title>Genome assemblies of two species of porcelain crab, Petrolisthes cinctipes and Petrolisthes manimaculis (Anomura: Porcellanidae).</title>
        <authorList>
            <person name="Angst P."/>
        </authorList>
    </citation>
    <scope>NUCLEOTIDE SEQUENCE</scope>
    <source>
        <strain evidence="2">PB745_02</strain>
        <tissue evidence="2">Gill</tissue>
    </source>
</reference>
<dbReference type="Proteomes" id="UP001292094">
    <property type="component" value="Unassembled WGS sequence"/>
</dbReference>
<evidence type="ECO:0000313" key="2">
    <source>
        <dbReference type="EMBL" id="KAK4298783.1"/>
    </source>
</evidence>
<dbReference type="EMBL" id="JAWZYT010003367">
    <property type="protein sequence ID" value="KAK4298783.1"/>
    <property type="molecule type" value="Genomic_DNA"/>
</dbReference>
<accession>A0AAE1NZ64</accession>